<dbReference type="InterPro" id="IPR026590">
    <property type="entry name" value="Ssirtuin_cat_dom"/>
</dbReference>
<dbReference type="SUPFAM" id="SSF52467">
    <property type="entry name" value="DHS-like NAD/FAD-binding domain"/>
    <property type="match status" value="1"/>
</dbReference>
<evidence type="ECO:0000313" key="8">
    <source>
        <dbReference type="Proteomes" id="UP000622797"/>
    </source>
</evidence>
<dbReference type="Gene3D" id="3.40.50.1220">
    <property type="entry name" value="TPP-binding domain"/>
    <property type="match status" value="1"/>
</dbReference>
<keyword evidence="4" id="KW-0862">Zinc</keyword>
<dbReference type="GO" id="GO:0005634">
    <property type="term" value="C:nucleus"/>
    <property type="evidence" value="ECO:0007669"/>
    <property type="project" value="TreeGrafter"/>
</dbReference>
<evidence type="ECO:0000256" key="3">
    <source>
        <dbReference type="ARBA" id="ARBA00023027"/>
    </source>
</evidence>
<dbReference type="GO" id="GO:0070403">
    <property type="term" value="F:NAD+ binding"/>
    <property type="evidence" value="ECO:0007669"/>
    <property type="project" value="InterPro"/>
</dbReference>
<dbReference type="GO" id="GO:0031508">
    <property type="term" value="P:pericentric heterochromatin formation"/>
    <property type="evidence" value="ECO:0007669"/>
    <property type="project" value="TreeGrafter"/>
</dbReference>
<keyword evidence="8" id="KW-1185">Reference proteome</keyword>
<reference evidence="7" key="1">
    <citation type="journal article" date="2020" name="BMC Genomics">
        <title>Correction to: Identification and distribution of gene clusters required for synthesis of sphingolipid metabolism inhibitors in diverse species of the filamentous fungus Fusarium.</title>
        <authorList>
            <person name="Kim H.S."/>
            <person name="Lohmar J.M."/>
            <person name="Busman M."/>
            <person name="Brown D.W."/>
            <person name="Naumann T.A."/>
            <person name="Divon H.H."/>
            <person name="Lysoe E."/>
            <person name="Uhlig S."/>
            <person name="Proctor R.H."/>
        </authorList>
    </citation>
    <scope>NUCLEOTIDE SEQUENCE</scope>
    <source>
        <strain evidence="7">NRRL 20472</strain>
    </source>
</reference>
<dbReference type="PROSITE" id="PS50305">
    <property type="entry name" value="SIRTUIN"/>
    <property type="match status" value="1"/>
</dbReference>
<proteinExistence type="inferred from homology"/>
<keyword evidence="4" id="KW-0479">Metal-binding</keyword>
<dbReference type="Proteomes" id="UP000622797">
    <property type="component" value="Unassembled WGS sequence"/>
</dbReference>
<protein>
    <recommendedName>
        <fullName evidence="6">Deacetylase sirtuin-type domain-containing protein</fullName>
    </recommendedName>
</protein>
<evidence type="ECO:0000256" key="4">
    <source>
        <dbReference type="PROSITE-ProRule" id="PRU00236"/>
    </source>
</evidence>
<dbReference type="Gene3D" id="3.30.1600.10">
    <property type="entry name" value="SIR2/SIRT2 'Small Domain"/>
    <property type="match status" value="1"/>
</dbReference>
<dbReference type="GO" id="GO:1990414">
    <property type="term" value="P:replication-born double-strand break repair via sister chromatid exchange"/>
    <property type="evidence" value="ECO:0007669"/>
    <property type="project" value="TreeGrafter"/>
</dbReference>
<evidence type="ECO:0000256" key="5">
    <source>
        <dbReference type="SAM" id="MobiDB-lite"/>
    </source>
</evidence>
<dbReference type="GO" id="GO:0031934">
    <property type="term" value="C:mating-type region heterochromatin"/>
    <property type="evidence" value="ECO:0007669"/>
    <property type="project" value="TreeGrafter"/>
</dbReference>
<feature type="compositionally biased region" description="Polar residues" evidence="5">
    <location>
        <begin position="1"/>
        <end position="16"/>
    </location>
</feature>
<dbReference type="OrthoDB" id="2919105at2759"/>
<dbReference type="EMBL" id="JABEXW010000554">
    <property type="protein sequence ID" value="KAF4962292.1"/>
    <property type="molecule type" value="Genomic_DNA"/>
</dbReference>
<evidence type="ECO:0000259" key="6">
    <source>
        <dbReference type="PROSITE" id="PS50305"/>
    </source>
</evidence>
<evidence type="ECO:0000256" key="1">
    <source>
        <dbReference type="ARBA" id="ARBA00006924"/>
    </source>
</evidence>
<comment type="similarity">
    <text evidence="1">Belongs to the sirtuin family. Class I subfamily.</text>
</comment>
<organism evidence="7 8">
    <name type="scientific">Fusarium sarcochroum</name>
    <dbReference type="NCBI Taxonomy" id="1208366"/>
    <lineage>
        <taxon>Eukaryota</taxon>
        <taxon>Fungi</taxon>
        <taxon>Dikarya</taxon>
        <taxon>Ascomycota</taxon>
        <taxon>Pezizomycotina</taxon>
        <taxon>Sordariomycetes</taxon>
        <taxon>Hypocreomycetidae</taxon>
        <taxon>Hypocreales</taxon>
        <taxon>Nectriaceae</taxon>
        <taxon>Fusarium</taxon>
        <taxon>Fusarium lateritium species complex</taxon>
    </lineage>
</organism>
<reference evidence="7" key="2">
    <citation type="submission" date="2020-05" db="EMBL/GenBank/DDBJ databases">
        <authorList>
            <person name="Kim H.-S."/>
            <person name="Proctor R.H."/>
            <person name="Brown D.W."/>
        </authorList>
    </citation>
    <scope>NUCLEOTIDE SEQUENCE</scope>
    <source>
        <strain evidence="7">NRRL 20472</strain>
    </source>
</reference>
<feature type="binding site" evidence="4">
    <location>
        <position position="237"/>
    </location>
    <ligand>
        <name>Zn(2+)</name>
        <dbReference type="ChEBI" id="CHEBI:29105"/>
    </ligand>
</feature>
<feature type="binding site" evidence="4">
    <location>
        <position position="240"/>
    </location>
    <ligand>
        <name>Zn(2+)</name>
        <dbReference type="ChEBI" id="CHEBI:29105"/>
    </ligand>
</feature>
<feature type="compositionally biased region" description="Basic and acidic residues" evidence="5">
    <location>
        <begin position="22"/>
        <end position="33"/>
    </location>
</feature>
<accession>A0A8H4TQX3</accession>
<feature type="binding site" evidence="4">
    <location>
        <position position="259"/>
    </location>
    <ligand>
        <name>Zn(2+)</name>
        <dbReference type="ChEBI" id="CHEBI:29105"/>
    </ligand>
</feature>
<dbReference type="GO" id="GO:0017136">
    <property type="term" value="F:histone deacetylase activity, NAD-dependent"/>
    <property type="evidence" value="ECO:0007669"/>
    <property type="project" value="TreeGrafter"/>
</dbReference>
<comment type="caution">
    <text evidence="7">The sequence shown here is derived from an EMBL/GenBank/DDBJ whole genome shotgun (WGS) entry which is preliminary data.</text>
</comment>
<dbReference type="InterPro" id="IPR029035">
    <property type="entry name" value="DHS-like_NAD/FAD-binding_dom"/>
</dbReference>
<gene>
    <name evidence="7" type="ORF">FSARC_9623</name>
</gene>
<dbReference type="PANTHER" id="PTHR11085:SF15">
    <property type="entry name" value="NAD-DEPENDENT HISTONE DEACETYLASE HST4"/>
    <property type="match status" value="1"/>
</dbReference>
<dbReference type="PANTHER" id="PTHR11085">
    <property type="entry name" value="NAD-DEPENDENT PROTEIN DEACYLASE SIRTUIN-5, MITOCHONDRIAL-RELATED"/>
    <property type="match status" value="1"/>
</dbReference>
<evidence type="ECO:0000256" key="2">
    <source>
        <dbReference type="ARBA" id="ARBA00022679"/>
    </source>
</evidence>
<dbReference type="GO" id="GO:0046872">
    <property type="term" value="F:metal ion binding"/>
    <property type="evidence" value="ECO:0007669"/>
    <property type="project" value="UniProtKB-KW"/>
</dbReference>
<dbReference type="InterPro" id="IPR026591">
    <property type="entry name" value="Sirtuin_cat_small_dom_sf"/>
</dbReference>
<feature type="active site" description="Proton acceptor" evidence="4">
    <location>
        <position position="229"/>
    </location>
</feature>
<keyword evidence="3" id="KW-0520">NAD</keyword>
<evidence type="ECO:0000313" key="7">
    <source>
        <dbReference type="EMBL" id="KAF4962292.1"/>
    </source>
</evidence>
<dbReference type="InterPro" id="IPR050134">
    <property type="entry name" value="NAD-dep_sirtuin_deacylases"/>
</dbReference>
<feature type="binding site" evidence="4">
    <location>
        <position position="262"/>
    </location>
    <ligand>
        <name>Zn(2+)</name>
        <dbReference type="ChEBI" id="CHEBI:29105"/>
    </ligand>
</feature>
<dbReference type="GO" id="GO:0006282">
    <property type="term" value="P:regulation of DNA repair"/>
    <property type="evidence" value="ECO:0007669"/>
    <property type="project" value="TreeGrafter"/>
</dbReference>
<dbReference type="Pfam" id="PF02146">
    <property type="entry name" value="SIR2"/>
    <property type="match status" value="1"/>
</dbReference>
<sequence length="403" mass="44524">MPSSSRPPDMVTSSAQCHLPHPKSDHMDCRSSETPDNPLHDYVVGGKHPHDLANSVRPTKKRRTVVTEGRTTEYLDLTKPDEELTSEDYLQINRLHSALHNKKKIVAVVGAGISVSAHVPLFSSPTGLFRNIEEQHNIKGPRTFLFDVSVYKHPETIQAFHAMVRQLAVTTQKAKPTPFHHLLASLAGDNRLLRLYSQNIDCIDTSMEPLATQVPLNPKGPWPATIQLHGSLGKMRCTKCSRLEPLDPEVFEGPEAPLCRSCEDVDHARTTHAGKRSHGIGRLRPHFVLYNEDNPDAEAIGKVSAADLNARPDAVLVVGTALKVHGTRRLVKEMCKATREQKDGLAIWINTQDAPNCAGLKDCWNLVVKSDCDKVAQIVNLPRYDAGVDDDHVSSSQSYRGSP</sequence>
<feature type="region of interest" description="Disordered" evidence="5">
    <location>
        <begin position="1"/>
        <end position="40"/>
    </location>
</feature>
<name>A0A8H4TQX3_9HYPO</name>
<dbReference type="GO" id="GO:0000122">
    <property type="term" value="P:negative regulation of transcription by RNA polymerase II"/>
    <property type="evidence" value="ECO:0007669"/>
    <property type="project" value="TreeGrafter"/>
</dbReference>
<dbReference type="InterPro" id="IPR003000">
    <property type="entry name" value="Sirtuin"/>
</dbReference>
<feature type="domain" description="Deacetylase sirtuin-type" evidence="6">
    <location>
        <begin position="85"/>
        <end position="387"/>
    </location>
</feature>
<dbReference type="AlphaFoldDB" id="A0A8H4TQX3"/>
<keyword evidence="2" id="KW-0808">Transferase</keyword>